<evidence type="ECO:0000313" key="2">
    <source>
        <dbReference type="EMBL" id="MCQ4165322.1"/>
    </source>
</evidence>
<keyword evidence="1" id="KW-1133">Transmembrane helix</keyword>
<accession>A0ABT1QSP2</accession>
<evidence type="ECO:0000256" key="1">
    <source>
        <dbReference type="SAM" id="Phobius"/>
    </source>
</evidence>
<reference evidence="2" key="1">
    <citation type="submission" date="2022-07" db="EMBL/GenBank/DDBJ databases">
        <title>Tahibacter sp., a new gammaproteobacterium isolated from the silt sample collected at pig farm.</title>
        <authorList>
            <person name="Chen H."/>
        </authorList>
    </citation>
    <scope>NUCLEOTIDE SEQUENCE</scope>
    <source>
        <strain evidence="2">P2K</strain>
    </source>
</reference>
<comment type="caution">
    <text evidence="2">The sequence shown here is derived from an EMBL/GenBank/DDBJ whole genome shotgun (WGS) entry which is preliminary data.</text>
</comment>
<dbReference type="EMBL" id="JANFQO010000009">
    <property type="protein sequence ID" value="MCQ4165322.1"/>
    <property type="molecule type" value="Genomic_DNA"/>
</dbReference>
<dbReference type="Proteomes" id="UP001165498">
    <property type="component" value="Unassembled WGS sequence"/>
</dbReference>
<proteinExistence type="predicted"/>
<keyword evidence="1" id="KW-0812">Transmembrane</keyword>
<keyword evidence="3" id="KW-1185">Reference proteome</keyword>
<dbReference type="RefSeq" id="WP_255914474.1">
    <property type="nucleotide sequence ID" value="NZ_JANFQO010000009.1"/>
</dbReference>
<evidence type="ECO:0000313" key="3">
    <source>
        <dbReference type="Proteomes" id="UP001165498"/>
    </source>
</evidence>
<feature type="transmembrane region" description="Helical" evidence="1">
    <location>
        <begin position="20"/>
        <end position="42"/>
    </location>
</feature>
<keyword evidence="1" id="KW-0472">Membrane</keyword>
<name>A0ABT1QSP2_9GAMM</name>
<sequence length="185" mass="20150">MKPRPGTALALVPPPRLARIWLFVLAFAVPLLIAGIALGMVTARAPQQGARMPLAAFALSVAIMLAVWFITARLLNRQAANLAGGVLEITGALHRRRIALAELDLARARVVDLAERSELRPRLKLFGMGLPGFRSGWFLLGNGRRGFVCMTSGARVLWIPTRKGYDLLLEVQQPQAALEQLRGQA</sequence>
<protein>
    <submittedName>
        <fullName evidence="2">PH domain-containing protein</fullName>
    </submittedName>
</protein>
<organism evidence="2 3">
    <name type="scientific">Tahibacter harae</name>
    <dbReference type="NCBI Taxonomy" id="2963937"/>
    <lineage>
        <taxon>Bacteria</taxon>
        <taxon>Pseudomonadati</taxon>
        <taxon>Pseudomonadota</taxon>
        <taxon>Gammaproteobacteria</taxon>
        <taxon>Lysobacterales</taxon>
        <taxon>Rhodanobacteraceae</taxon>
        <taxon>Tahibacter</taxon>
    </lineage>
</organism>
<gene>
    <name evidence="2" type="ORF">NM961_11425</name>
</gene>
<feature type="transmembrane region" description="Helical" evidence="1">
    <location>
        <begin position="54"/>
        <end position="75"/>
    </location>
</feature>